<protein>
    <submittedName>
        <fullName evidence="2">Uncharacterized protein</fullName>
    </submittedName>
</protein>
<organism evidence="2 3">
    <name type="scientific">Protopolystoma xenopodis</name>
    <dbReference type="NCBI Taxonomy" id="117903"/>
    <lineage>
        <taxon>Eukaryota</taxon>
        <taxon>Metazoa</taxon>
        <taxon>Spiralia</taxon>
        <taxon>Lophotrochozoa</taxon>
        <taxon>Platyhelminthes</taxon>
        <taxon>Monogenea</taxon>
        <taxon>Polyopisthocotylea</taxon>
        <taxon>Polystomatidea</taxon>
        <taxon>Polystomatidae</taxon>
        <taxon>Protopolystoma</taxon>
    </lineage>
</organism>
<gene>
    <name evidence="2" type="ORF">PXEA_LOCUS29122</name>
</gene>
<keyword evidence="1" id="KW-0812">Transmembrane</keyword>
<keyword evidence="1" id="KW-1133">Transmembrane helix</keyword>
<accession>A0A3S5AYV7</accession>
<keyword evidence="1" id="KW-0472">Membrane</keyword>
<sequence>MRVGAVCGTPREGVMLPFLFILINITYFCSAHYQLYKVDLDIKEPVCCLQSLGSGTADWQWQIYILAAPTGLSWYTGSRRAVSAFRIALSCKHRQRGTLKAQYGLSKVVLCYATLLLGRSKS</sequence>
<dbReference type="Proteomes" id="UP000784294">
    <property type="component" value="Unassembled WGS sequence"/>
</dbReference>
<comment type="caution">
    <text evidence="2">The sequence shown here is derived from an EMBL/GenBank/DDBJ whole genome shotgun (WGS) entry which is preliminary data.</text>
</comment>
<evidence type="ECO:0000313" key="2">
    <source>
        <dbReference type="EMBL" id="VEL35682.1"/>
    </source>
</evidence>
<dbReference type="EMBL" id="CAAALY010250400">
    <property type="protein sequence ID" value="VEL35682.1"/>
    <property type="molecule type" value="Genomic_DNA"/>
</dbReference>
<reference evidence="2" key="1">
    <citation type="submission" date="2018-11" db="EMBL/GenBank/DDBJ databases">
        <authorList>
            <consortium name="Pathogen Informatics"/>
        </authorList>
    </citation>
    <scope>NUCLEOTIDE SEQUENCE</scope>
</reference>
<dbReference type="AlphaFoldDB" id="A0A3S5AYV7"/>
<evidence type="ECO:0000256" key="1">
    <source>
        <dbReference type="SAM" id="Phobius"/>
    </source>
</evidence>
<name>A0A3S5AYV7_9PLAT</name>
<keyword evidence="3" id="KW-1185">Reference proteome</keyword>
<proteinExistence type="predicted"/>
<evidence type="ECO:0000313" key="3">
    <source>
        <dbReference type="Proteomes" id="UP000784294"/>
    </source>
</evidence>
<feature type="transmembrane region" description="Helical" evidence="1">
    <location>
        <begin position="14"/>
        <end position="33"/>
    </location>
</feature>